<dbReference type="EMBL" id="FNZK01000004">
    <property type="protein sequence ID" value="SEJ20529.1"/>
    <property type="molecule type" value="Genomic_DNA"/>
</dbReference>
<keyword evidence="3" id="KW-0804">Transcription</keyword>
<dbReference type="PANTHER" id="PTHR43537:SF43">
    <property type="entry name" value="GNTR-FAMILY TRANSCRIPTIONAL REGULATOR"/>
    <property type="match status" value="1"/>
</dbReference>
<name>A0A1H6WUC7_9FIRM</name>
<keyword evidence="1" id="KW-0805">Transcription regulation</keyword>
<sequence length="238" mass="26719">MARQEAGRAYQKVIDSIKRKIICNEVKLGDNLPPERELAETLGVSRTSIREALRTLEVMGIITSTQGAGNVISGNFEKSLGESLAMMFLVQKIDYRQISELRCGLEKTMIALAIDKISKEQTDLLESIIEDMEKNTDDTANVALDEKLHYTIAMAASNPLIVTILQALADVMHLFIKDLRKKIIAEDKGKKRLQLAHQHMVMCLKAGDKIGAQAAIEEHFQLVDENLRLDYMMKNTTF</sequence>
<dbReference type="CDD" id="cd07377">
    <property type="entry name" value="WHTH_GntR"/>
    <property type="match status" value="1"/>
</dbReference>
<dbReference type="SUPFAM" id="SSF48008">
    <property type="entry name" value="GntR ligand-binding domain-like"/>
    <property type="match status" value="1"/>
</dbReference>
<accession>A0A1H6WUC7</accession>
<proteinExistence type="predicted"/>
<dbReference type="Pfam" id="PF07729">
    <property type="entry name" value="FCD"/>
    <property type="match status" value="1"/>
</dbReference>
<dbReference type="STRING" id="84035.SAMN05660742_104149"/>
<keyword evidence="5" id="KW-0670">Pyruvate</keyword>
<dbReference type="GO" id="GO:0003677">
    <property type="term" value="F:DNA binding"/>
    <property type="evidence" value="ECO:0007669"/>
    <property type="project" value="UniProtKB-KW"/>
</dbReference>
<dbReference type="PANTHER" id="PTHR43537">
    <property type="entry name" value="TRANSCRIPTIONAL REGULATOR, GNTR FAMILY"/>
    <property type="match status" value="1"/>
</dbReference>
<evidence type="ECO:0000256" key="1">
    <source>
        <dbReference type="ARBA" id="ARBA00023015"/>
    </source>
</evidence>
<dbReference type="InterPro" id="IPR011711">
    <property type="entry name" value="GntR_C"/>
</dbReference>
<feature type="domain" description="HTH gntR-type" evidence="4">
    <location>
        <begin position="7"/>
        <end position="75"/>
    </location>
</feature>
<gene>
    <name evidence="5" type="ORF">SAMN05660742_104149</name>
</gene>
<evidence type="ECO:0000313" key="5">
    <source>
        <dbReference type="EMBL" id="SEJ20529.1"/>
    </source>
</evidence>
<evidence type="ECO:0000313" key="6">
    <source>
        <dbReference type="Proteomes" id="UP000199662"/>
    </source>
</evidence>
<dbReference type="AlphaFoldDB" id="A0A1H6WUC7"/>
<protein>
    <submittedName>
        <fullName evidence="5">GntR family transcriptional regulator, transcriptional repressor for pyruvate dehydrogenase complex</fullName>
    </submittedName>
</protein>
<dbReference type="InterPro" id="IPR000524">
    <property type="entry name" value="Tscrpt_reg_HTH_GntR"/>
</dbReference>
<dbReference type="Gene3D" id="1.20.120.530">
    <property type="entry name" value="GntR ligand-binding domain-like"/>
    <property type="match status" value="1"/>
</dbReference>
<dbReference type="InterPro" id="IPR036390">
    <property type="entry name" value="WH_DNA-bd_sf"/>
</dbReference>
<reference evidence="6" key="1">
    <citation type="submission" date="2016-10" db="EMBL/GenBank/DDBJ databases">
        <authorList>
            <person name="Varghese N."/>
            <person name="Submissions S."/>
        </authorList>
    </citation>
    <scope>NUCLEOTIDE SEQUENCE [LARGE SCALE GENOMIC DNA]</scope>
    <source>
        <strain evidence="6">DSM 2179</strain>
    </source>
</reference>
<dbReference type="InterPro" id="IPR036388">
    <property type="entry name" value="WH-like_DNA-bd_sf"/>
</dbReference>
<dbReference type="Gene3D" id="1.10.10.10">
    <property type="entry name" value="Winged helix-like DNA-binding domain superfamily/Winged helix DNA-binding domain"/>
    <property type="match status" value="1"/>
</dbReference>
<dbReference type="Proteomes" id="UP000199662">
    <property type="component" value="Unassembled WGS sequence"/>
</dbReference>
<evidence type="ECO:0000256" key="2">
    <source>
        <dbReference type="ARBA" id="ARBA00023125"/>
    </source>
</evidence>
<evidence type="ECO:0000256" key="3">
    <source>
        <dbReference type="ARBA" id="ARBA00023163"/>
    </source>
</evidence>
<dbReference type="SUPFAM" id="SSF46785">
    <property type="entry name" value="Winged helix' DNA-binding domain"/>
    <property type="match status" value="1"/>
</dbReference>
<organism evidence="5 6">
    <name type="scientific">Propionispira arboris</name>
    <dbReference type="NCBI Taxonomy" id="84035"/>
    <lineage>
        <taxon>Bacteria</taxon>
        <taxon>Bacillati</taxon>
        <taxon>Bacillota</taxon>
        <taxon>Negativicutes</taxon>
        <taxon>Selenomonadales</taxon>
        <taxon>Selenomonadaceae</taxon>
        <taxon>Propionispira</taxon>
    </lineage>
</organism>
<dbReference type="GO" id="GO:0003700">
    <property type="term" value="F:DNA-binding transcription factor activity"/>
    <property type="evidence" value="ECO:0007669"/>
    <property type="project" value="InterPro"/>
</dbReference>
<dbReference type="PROSITE" id="PS50949">
    <property type="entry name" value="HTH_GNTR"/>
    <property type="match status" value="1"/>
</dbReference>
<dbReference type="SMART" id="SM00895">
    <property type="entry name" value="FCD"/>
    <property type="match status" value="1"/>
</dbReference>
<keyword evidence="6" id="KW-1185">Reference proteome</keyword>
<dbReference type="SMART" id="SM00345">
    <property type="entry name" value="HTH_GNTR"/>
    <property type="match status" value="1"/>
</dbReference>
<dbReference type="RefSeq" id="WP_177177490.1">
    <property type="nucleotide sequence ID" value="NZ_FNZK01000004.1"/>
</dbReference>
<keyword evidence="2" id="KW-0238">DNA-binding</keyword>
<dbReference type="PRINTS" id="PR00035">
    <property type="entry name" value="HTHGNTR"/>
</dbReference>
<evidence type="ECO:0000259" key="4">
    <source>
        <dbReference type="PROSITE" id="PS50949"/>
    </source>
</evidence>
<dbReference type="Pfam" id="PF00392">
    <property type="entry name" value="GntR"/>
    <property type="match status" value="1"/>
</dbReference>
<dbReference type="InterPro" id="IPR008920">
    <property type="entry name" value="TF_FadR/GntR_C"/>
</dbReference>